<reference evidence="1" key="1">
    <citation type="submission" date="2018-11" db="EMBL/GenBank/DDBJ databases">
        <authorList>
            <consortium name="Genoscope - CEA"/>
            <person name="William W."/>
        </authorList>
    </citation>
    <scope>NUCLEOTIDE SEQUENCE</scope>
</reference>
<organism evidence="1">
    <name type="scientific">Brassica oleracea</name>
    <name type="common">Wild cabbage</name>
    <dbReference type="NCBI Taxonomy" id="3712"/>
    <lineage>
        <taxon>Eukaryota</taxon>
        <taxon>Viridiplantae</taxon>
        <taxon>Streptophyta</taxon>
        <taxon>Embryophyta</taxon>
        <taxon>Tracheophyta</taxon>
        <taxon>Spermatophyta</taxon>
        <taxon>Magnoliopsida</taxon>
        <taxon>eudicotyledons</taxon>
        <taxon>Gunneridae</taxon>
        <taxon>Pentapetalae</taxon>
        <taxon>rosids</taxon>
        <taxon>malvids</taxon>
        <taxon>Brassicales</taxon>
        <taxon>Brassicaceae</taxon>
        <taxon>Brassiceae</taxon>
        <taxon>Brassica</taxon>
    </lineage>
</organism>
<gene>
    <name evidence="1" type="ORF">BOLC7T40477H</name>
</gene>
<evidence type="ECO:0000313" key="1">
    <source>
        <dbReference type="EMBL" id="VDD34917.1"/>
    </source>
</evidence>
<accession>A0A3P6DTQ2</accession>
<dbReference type="EMBL" id="LR031876">
    <property type="protein sequence ID" value="VDD34917.1"/>
    <property type="molecule type" value="Genomic_DNA"/>
</dbReference>
<proteinExistence type="predicted"/>
<dbReference type="AlphaFoldDB" id="A0A3P6DTQ2"/>
<name>A0A3P6DTQ2_BRAOL</name>
<sequence length="79" mass="9109">MLFCWQPPQENRLLIKVFRLCELSNASAKLMTISGIHNWKHGGKGRGFFGFSNHCLIKILRSSRPYLKHISLCASFFIL</sequence>
<protein>
    <submittedName>
        <fullName evidence="1">Uncharacterized protein</fullName>
    </submittedName>
</protein>